<feature type="region of interest" description="Disordered" evidence="5">
    <location>
        <begin position="449"/>
        <end position="472"/>
    </location>
</feature>
<comment type="caution">
    <text evidence="8">The sequence shown here is derived from an EMBL/GenBank/DDBJ whole genome shotgun (WGS) entry which is preliminary data.</text>
</comment>
<dbReference type="GO" id="GO:0006508">
    <property type="term" value="P:proteolysis"/>
    <property type="evidence" value="ECO:0007669"/>
    <property type="project" value="UniProtKB-KW"/>
</dbReference>
<evidence type="ECO:0000259" key="7">
    <source>
        <dbReference type="PROSITE" id="PS51767"/>
    </source>
</evidence>
<name>A0AAD2Q1M7_9AGAR</name>
<dbReference type="CDD" id="cd05471">
    <property type="entry name" value="pepsin_like"/>
    <property type="match status" value="1"/>
</dbReference>
<feature type="signal peptide" evidence="6">
    <location>
        <begin position="1"/>
        <end position="18"/>
    </location>
</feature>
<comment type="similarity">
    <text evidence="1 4">Belongs to the peptidase A1 family.</text>
</comment>
<reference evidence="8" key="1">
    <citation type="submission" date="2023-11" db="EMBL/GenBank/DDBJ databases">
        <authorList>
            <person name="De Vega J J."/>
            <person name="De Vega J J."/>
        </authorList>
    </citation>
    <scope>NUCLEOTIDE SEQUENCE</scope>
</reference>
<evidence type="ECO:0000256" key="6">
    <source>
        <dbReference type="SAM" id="SignalP"/>
    </source>
</evidence>
<dbReference type="SUPFAM" id="SSF50630">
    <property type="entry name" value="Acid proteases"/>
    <property type="match status" value="1"/>
</dbReference>
<evidence type="ECO:0000256" key="1">
    <source>
        <dbReference type="ARBA" id="ARBA00007447"/>
    </source>
</evidence>
<evidence type="ECO:0000256" key="5">
    <source>
        <dbReference type="SAM" id="MobiDB-lite"/>
    </source>
</evidence>
<keyword evidence="9" id="KW-1185">Reference proteome</keyword>
<gene>
    <name evidence="8" type="ORF">MYCIT1_LOCUS4454</name>
</gene>
<feature type="compositionally biased region" description="Gly residues" evidence="5">
    <location>
        <begin position="449"/>
        <end position="458"/>
    </location>
</feature>
<evidence type="ECO:0000313" key="8">
    <source>
        <dbReference type="EMBL" id="CAK5264357.1"/>
    </source>
</evidence>
<dbReference type="PROSITE" id="PS00141">
    <property type="entry name" value="ASP_PROTEASE"/>
    <property type="match status" value="1"/>
</dbReference>
<dbReference type="Proteomes" id="UP001295794">
    <property type="component" value="Unassembled WGS sequence"/>
</dbReference>
<feature type="compositionally biased region" description="Polar residues" evidence="5">
    <location>
        <begin position="53"/>
        <end position="68"/>
    </location>
</feature>
<keyword evidence="2 4" id="KW-0064">Aspartyl protease</keyword>
<keyword evidence="4" id="KW-0645">Protease</keyword>
<keyword evidence="6" id="KW-0732">Signal</keyword>
<dbReference type="InterPro" id="IPR033121">
    <property type="entry name" value="PEPTIDASE_A1"/>
</dbReference>
<feature type="domain" description="Peptidase A1" evidence="7">
    <location>
        <begin position="91"/>
        <end position="439"/>
    </location>
</feature>
<dbReference type="GO" id="GO:0004190">
    <property type="term" value="F:aspartic-type endopeptidase activity"/>
    <property type="evidence" value="ECO:0007669"/>
    <property type="project" value="UniProtKB-KW"/>
</dbReference>
<dbReference type="Gene3D" id="2.40.70.10">
    <property type="entry name" value="Acid Proteases"/>
    <property type="match status" value="2"/>
</dbReference>
<feature type="active site" evidence="3">
    <location>
        <position position="109"/>
    </location>
</feature>
<dbReference type="InterPro" id="IPR001969">
    <property type="entry name" value="Aspartic_peptidase_AS"/>
</dbReference>
<dbReference type="PANTHER" id="PTHR47966:SF6">
    <property type="entry name" value="PEPTIDASE A1 DOMAIN-CONTAINING PROTEIN"/>
    <property type="match status" value="1"/>
</dbReference>
<feature type="active site" evidence="3">
    <location>
        <position position="323"/>
    </location>
</feature>
<protein>
    <recommendedName>
        <fullName evidence="7">Peptidase A1 domain-containing protein</fullName>
    </recommendedName>
</protein>
<evidence type="ECO:0000256" key="4">
    <source>
        <dbReference type="RuleBase" id="RU000454"/>
    </source>
</evidence>
<dbReference type="Pfam" id="PF00026">
    <property type="entry name" value="Asp"/>
    <property type="match status" value="1"/>
</dbReference>
<feature type="compositionally biased region" description="Low complexity" evidence="5">
    <location>
        <begin position="459"/>
        <end position="468"/>
    </location>
</feature>
<sequence>MLSLPLALLVALPALCASEPVHIPLIRRHGGRAKTTADHLRNAEFVRMRYGYSSGSPASSLTNTSSTSKRLDRRASAQSLNIVNQNGDSSYFGSVSIGTPPQAFHVILDTGSSDLWVVDTNCVTCDPTSPAFNSQNSSSFQVLDSTATTISYGSGQVQGFVAQDDVTMGNFTMSAQGFLTAEVTSRGLLQGSVSGLMGLAFAAIASTKTRPFWQNLISSNQLEAPEMSFWLSRFLGTTKEEQPGGSFILGGTNTSLYSGTLEFQSLISNIPGPASFWLLGLSGKPFGIVLTAAAPLIMTMTGITVQGQAVKVATGANALSAIDTGTTLIGGPTTDVAAVWAAVPGAVKSVQNLGYYEYPCSTSVSISMAFGGQLWPIDPADMNLGPGSKKGMCVGSIFDLTAGSAISPGPGTPTWVVGDTFLKNVYTVFRSSPAAVGFAQLSAAAGGGSGTPGAGPAGTGSSSSGSTSNTGMHTVQSRSLSLLLMVFGVVVYLL</sequence>
<feature type="chain" id="PRO_5041918693" description="Peptidase A1 domain-containing protein" evidence="6">
    <location>
        <begin position="19"/>
        <end position="494"/>
    </location>
</feature>
<evidence type="ECO:0000256" key="2">
    <source>
        <dbReference type="ARBA" id="ARBA00022750"/>
    </source>
</evidence>
<organism evidence="8 9">
    <name type="scientific">Mycena citricolor</name>
    <dbReference type="NCBI Taxonomy" id="2018698"/>
    <lineage>
        <taxon>Eukaryota</taxon>
        <taxon>Fungi</taxon>
        <taxon>Dikarya</taxon>
        <taxon>Basidiomycota</taxon>
        <taxon>Agaricomycotina</taxon>
        <taxon>Agaricomycetes</taxon>
        <taxon>Agaricomycetidae</taxon>
        <taxon>Agaricales</taxon>
        <taxon>Marasmiineae</taxon>
        <taxon>Mycenaceae</taxon>
        <taxon>Mycena</taxon>
    </lineage>
</organism>
<dbReference type="PROSITE" id="PS51767">
    <property type="entry name" value="PEPTIDASE_A1"/>
    <property type="match status" value="1"/>
</dbReference>
<evidence type="ECO:0000313" key="9">
    <source>
        <dbReference type="Proteomes" id="UP001295794"/>
    </source>
</evidence>
<proteinExistence type="inferred from homology"/>
<accession>A0AAD2Q1M7</accession>
<dbReference type="InterPro" id="IPR034164">
    <property type="entry name" value="Pepsin-like_dom"/>
</dbReference>
<dbReference type="EMBL" id="CAVNYO010000054">
    <property type="protein sequence ID" value="CAK5264357.1"/>
    <property type="molecule type" value="Genomic_DNA"/>
</dbReference>
<keyword evidence="4" id="KW-0378">Hydrolase</keyword>
<dbReference type="PANTHER" id="PTHR47966">
    <property type="entry name" value="BETA-SITE APP-CLEAVING ENZYME, ISOFORM A-RELATED"/>
    <property type="match status" value="1"/>
</dbReference>
<dbReference type="InterPro" id="IPR001461">
    <property type="entry name" value="Aspartic_peptidase_A1"/>
</dbReference>
<dbReference type="InterPro" id="IPR021109">
    <property type="entry name" value="Peptidase_aspartic_dom_sf"/>
</dbReference>
<dbReference type="FunFam" id="2.40.70.10:FF:000008">
    <property type="entry name" value="Cathepsin D"/>
    <property type="match status" value="1"/>
</dbReference>
<dbReference type="AlphaFoldDB" id="A0AAD2Q1M7"/>
<feature type="region of interest" description="Disordered" evidence="5">
    <location>
        <begin position="53"/>
        <end position="72"/>
    </location>
</feature>
<dbReference type="PRINTS" id="PR00792">
    <property type="entry name" value="PEPSIN"/>
</dbReference>
<evidence type="ECO:0000256" key="3">
    <source>
        <dbReference type="PIRSR" id="PIRSR601461-1"/>
    </source>
</evidence>